<reference evidence="1 2" key="1">
    <citation type="journal article" date="2014" name="PLoS Genet.">
        <title>Phylogenetically driven sequencing of extremely halophilic archaea reveals strategies for static and dynamic osmo-response.</title>
        <authorList>
            <person name="Becker E.A."/>
            <person name="Seitzer P.M."/>
            <person name="Tritt A."/>
            <person name="Larsen D."/>
            <person name="Krusor M."/>
            <person name="Yao A.I."/>
            <person name="Wu D."/>
            <person name="Madern D."/>
            <person name="Eisen J.A."/>
            <person name="Darling A.E."/>
            <person name="Facciotti M.T."/>
        </authorList>
    </citation>
    <scope>NUCLEOTIDE SEQUENCE [LARGE SCALE GENOMIC DNA]</scope>
    <source>
        <strain evidence="1 2">JCM 13557</strain>
    </source>
</reference>
<organism evidence="1 2">
    <name type="scientific">Haloarcula amylolytica JCM 13557</name>
    <dbReference type="NCBI Taxonomy" id="1227452"/>
    <lineage>
        <taxon>Archaea</taxon>
        <taxon>Methanobacteriati</taxon>
        <taxon>Methanobacteriota</taxon>
        <taxon>Stenosarchaea group</taxon>
        <taxon>Halobacteria</taxon>
        <taxon>Halobacteriales</taxon>
        <taxon>Haloarculaceae</taxon>
        <taxon>Haloarcula</taxon>
    </lineage>
</organism>
<accession>M0KE08</accession>
<evidence type="ECO:0000313" key="2">
    <source>
        <dbReference type="Proteomes" id="UP000011623"/>
    </source>
</evidence>
<dbReference type="EMBL" id="AOLW01000032">
    <property type="protein sequence ID" value="EMA18429.1"/>
    <property type="molecule type" value="Genomic_DNA"/>
</dbReference>
<name>M0KE08_9EURY</name>
<gene>
    <name evidence="1" type="ORF">C442_14210</name>
</gene>
<dbReference type="Proteomes" id="UP000011623">
    <property type="component" value="Unassembled WGS sequence"/>
</dbReference>
<keyword evidence="2" id="KW-1185">Reference proteome</keyword>
<proteinExistence type="predicted"/>
<comment type="caution">
    <text evidence="1">The sequence shown here is derived from an EMBL/GenBank/DDBJ whole genome shotgun (WGS) entry which is preliminary data.</text>
</comment>
<dbReference type="RefSeq" id="WP_008311480.1">
    <property type="nucleotide sequence ID" value="NZ_AOLW01000032.1"/>
</dbReference>
<dbReference type="AlphaFoldDB" id="M0KE08"/>
<evidence type="ECO:0000313" key="1">
    <source>
        <dbReference type="EMBL" id="EMA18429.1"/>
    </source>
</evidence>
<sequence length="280" mass="31058">MVNQDPDEEQRTFCDYEQNQSDASIDCPVCGLERESESAAKQCCPSDQLDRNHAGVITSSEDPHVGFAVPPHVSDEWTELIRRTRDAIAAVETDNPLPVAIDVLQDYLATGTGETELKQIFAYLVFLQEIQVLPGYPVKARAGDSDLPTIREYCNERDELSGHISKSSARGSGVVTQDPLARFTPLTTHRTFSPGVKTSSPVYEWETTVQLVNSLGEFQTNLIVNQGTAHNAMTIEARNQLIRHPHIDMVTAPYRIGTGTFKLEATTEVHSLTQLCTLKW</sequence>
<protein>
    <submittedName>
        <fullName evidence="1">Uncharacterized protein</fullName>
    </submittedName>
</protein>